<dbReference type="InterPro" id="IPR055348">
    <property type="entry name" value="DctQ"/>
</dbReference>
<comment type="similarity">
    <text evidence="8 9">Belongs to the TRAP transporter small permease family.</text>
</comment>
<evidence type="ECO:0000313" key="11">
    <source>
        <dbReference type="EMBL" id="RKT60862.1"/>
    </source>
</evidence>
<evidence type="ECO:0000256" key="5">
    <source>
        <dbReference type="ARBA" id="ARBA00022692"/>
    </source>
</evidence>
<dbReference type="GO" id="GO:0022857">
    <property type="term" value="F:transmembrane transporter activity"/>
    <property type="evidence" value="ECO:0007669"/>
    <property type="project" value="UniProtKB-UniRule"/>
</dbReference>
<sequence length="186" mass="19644">MNAAHSTVAARPEGVAALAGWIDRLLVVLSVAVAITSLVAMFGSLMAEVIVRYATNQGLGWPTEMPNILFPWLVMSGVVLAAQRGQHIAVTAINGFLGRTGNRVLLLGQQVLIAATFFYLAWIGLDVVAITGGEEFPVTGITARWAYMALIAGFVGLGITALTTLVHLSLAADPLGVRTHHVEEDV</sequence>
<dbReference type="RefSeq" id="WP_121457352.1">
    <property type="nucleotide sequence ID" value="NZ_RBXP01000011.1"/>
</dbReference>
<gene>
    <name evidence="11" type="ORF">DFR40_1009</name>
</gene>
<organism evidence="11 12">
    <name type="scientific">Azonexus fungiphilus</name>
    <dbReference type="NCBI Taxonomy" id="146940"/>
    <lineage>
        <taxon>Bacteria</taxon>
        <taxon>Pseudomonadati</taxon>
        <taxon>Pseudomonadota</taxon>
        <taxon>Betaproteobacteria</taxon>
        <taxon>Rhodocyclales</taxon>
        <taxon>Azonexaceae</taxon>
        <taxon>Azonexus</taxon>
    </lineage>
</organism>
<protein>
    <recommendedName>
        <fullName evidence="9">TRAP transporter small permease protein</fullName>
    </recommendedName>
</protein>
<dbReference type="GO" id="GO:0015740">
    <property type="term" value="P:C4-dicarboxylate transport"/>
    <property type="evidence" value="ECO:0007669"/>
    <property type="project" value="TreeGrafter"/>
</dbReference>
<feature type="transmembrane region" description="Helical" evidence="9">
    <location>
        <begin position="104"/>
        <end position="125"/>
    </location>
</feature>
<comment type="subunit">
    <text evidence="9">The complex comprises the extracytoplasmic solute receptor protein and the two transmembrane proteins.</text>
</comment>
<keyword evidence="12" id="KW-1185">Reference proteome</keyword>
<evidence type="ECO:0000256" key="7">
    <source>
        <dbReference type="ARBA" id="ARBA00023136"/>
    </source>
</evidence>
<keyword evidence="2 9" id="KW-0813">Transport</keyword>
<evidence type="ECO:0000256" key="1">
    <source>
        <dbReference type="ARBA" id="ARBA00004429"/>
    </source>
</evidence>
<name>A0A495WGN0_9RHOO</name>
<reference evidence="11 12" key="1">
    <citation type="submission" date="2018-10" db="EMBL/GenBank/DDBJ databases">
        <title>Genomic Encyclopedia of Type Strains, Phase IV (KMG-IV): sequencing the most valuable type-strain genomes for metagenomic binning, comparative biology and taxonomic classification.</title>
        <authorList>
            <person name="Goeker M."/>
        </authorList>
    </citation>
    <scope>NUCLEOTIDE SEQUENCE [LARGE SCALE GENOMIC DNA]</scope>
    <source>
        <strain evidence="11 12">DSM 23841</strain>
    </source>
</reference>
<comment type="caution">
    <text evidence="11">The sequence shown here is derived from an EMBL/GenBank/DDBJ whole genome shotgun (WGS) entry which is preliminary data.</text>
</comment>
<evidence type="ECO:0000256" key="9">
    <source>
        <dbReference type="RuleBase" id="RU369079"/>
    </source>
</evidence>
<evidence type="ECO:0000259" key="10">
    <source>
        <dbReference type="Pfam" id="PF04290"/>
    </source>
</evidence>
<dbReference type="OrthoDB" id="9815614at2"/>
<dbReference type="PANTHER" id="PTHR35011:SF2">
    <property type="entry name" value="2,3-DIKETO-L-GULONATE TRAP TRANSPORTER SMALL PERMEASE PROTEIN YIAM"/>
    <property type="match status" value="1"/>
</dbReference>
<dbReference type="AlphaFoldDB" id="A0A495WGN0"/>
<keyword evidence="7 9" id="KW-0472">Membrane</keyword>
<comment type="function">
    <text evidence="9">Part of the tripartite ATP-independent periplasmic (TRAP) transport system.</text>
</comment>
<evidence type="ECO:0000256" key="8">
    <source>
        <dbReference type="ARBA" id="ARBA00038436"/>
    </source>
</evidence>
<comment type="caution">
    <text evidence="9">Lacks conserved residue(s) required for the propagation of feature annotation.</text>
</comment>
<evidence type="ECO:0000256" key="3">
    <source>
        <dbReference type="ARBA" id="ARBA00022475"/>
    </source>
</evidence>
<feature type="domain" description="Tripartite ATP-independent periplasmic transporters DctQ component" evidence="10">
    <location>
        <begin position="41"/>
        <end position="168"/>
    </location>
</feature>
<evidence type="ECO:0000313" key="12">
    <source>
        <dbReference type="Proteomes" id="UP000270626"/>
    </source>
</evidence>
<keyword evidence="5 9" id="KW-0812">Transmembrane</keyword>
<dbReference type="Proteomes" id="UP000270626">
    <property type="component" value="Unassembled WGS sequence"/>
</dbReference>
<evidence type="ECO:0000256" key="2">
    <source>
        <dbReference type="ARBA" id="ARBA00022448"/>
    </source>
</evidence>
<feature type="transmembrane region" description="Helical" evidence="9">
    <location>
        <begin position="145"/>
        <end position="168"/>
    </location>
</feature>
<evidence type="ECO:0000256" key="6">
    <source>
        <dbReference type="ARBA" id="ARBA00022989"/>
    </source>
</evidence>
<keyword evidence="3" id="KW-1003">Cell membrane</keyword>
<dbReference type="Pfam" id="PF04290">
    <property type="entry name" value="DctQ"/>
    <property type="match status" value="1"/>
</dbReference>
<keyword evidence="6 9" id="KW-1133">Transmembrane helix</keyword>
<evidence type="ECO:0000256" key="4">
    <source>
        <dbReference type="ARBA" id="ARBA00022519"/>
    </source>
</evidence>
<proteinExistence type="inferred from homology"/>
<accession>A0A495WGN0</accession>
<keyword evidence="4 9" id="KW-0997">Cell inner membrane</keyword>
<dbReference type="InterPro" id="IPR007387">
    <property type="entry name" value="TRAP_DctQ"/>
</dbReference>
<dbReference type="EMBL" id="RBXP01000011">
    <property type="protein sequence ID" value="RKT60862.1"/>
    <property type="molecule type" value="Genomic_DNA"/>
</dbReference>
<dbReference type="GO" id="GO:0005886">
    <property type="term" value="C:plasma membrane"/>
    <property type="evidence" value="ECO:0007669"/>
    <property type="project" value="UniProtKB-SubCell"/>
</dbReference>
<dbReference type="PANTHER" id="PTHR35011">
    <property type="entry name" value="2,3-DIKETO-L-GULONATE TRAP TRANSPORTER SMALL PERMEASE PROTEIN YIAM"/>
    <property type="match status" value="1"/>
</dbReference>
<feature type="transmembrane region" description="Helical" evidence="9">
    <location>
        <begin position="25"/>
        <end position="45"/>
    </location>
</feature>
<comment type="subcellular location">
    <subcellularLocation>
        <location evidence="1 9">Cell inner membrane</location>
        <topology evidence="1 9">Multi-pass membrane protein</topology>
    </subcellularLocation>
</comment>